<name>A0AAD4JTD0_9MUSC</name>
<comment type="caution">
    <text evidence="1">The sequence shown here is derived from an EMBL/GenBank/DDBJ whole genome shotgun (WGS) entry which is preliminary data.</text>
</comment>
<dbReference type="AlphaFoldDB" id="A0AAD4JTD0"/>
<evidence type="ECO:0000313" key="1">
    <source>
        <dbReference type="EMBL" id="KAH8356661.1"/>
    </source>
</evidence>
<accession>A0AAD4JTD0</accession>
<feature type="non-terminal residue" evidence="1">
    <location>
        <position position="1"/>
    </location>
</feature>
<dbReference type="EMBL" id="JAJJHW010003422">
    <property type="protein sequence ID" value="KAH8356661.1"/>
    <property type="molecule type" value="Genomic_DNA"/>
</dbReference>
<keyword evidence="2" id="KW-1185">Reference proteome</keyword>
<feature type="non-terminal residue" evidence="1">
    <location>
        <position position="105"/>
    </location>
</feature>
<reference evidence="1" key="1">
    <citation type="journal article" date="2021" name="Mol. Ecol. Resour.">
        <title>Phylogenomic analyses of the genus Drosophila reveals genomic signals of climate adaptation.</title>
        <authorList>
            <person name="Li F."/>
            <person name="Rane R.V."/>
            <person name="Luria V."/>
            <person name="Xiong Z."/>
            <person name="Chen J."/>
            <person name="Li Z."/>
            <person name="Catullo R.A."/>
            <person name="Griffin P.C."/>
            <person name="Schiffer M."/>
            <person name="Pearce S."/>
            <person name="Lee S.F."/>
            <person name="McElroy K."/>
            <person name="Stocker A."/>
            <person name="Shirriffs J."/>
            <person name="Cockerell F."/>
            <person name="Coppin C."/>
            <person name="Sgro C.M."/>
            <person name="Karger A."/>
            <person name="Cain J.W."/>
            <person name="Weber J.A."/>
            <person name="Santpere G."/>
            <person name="Kirschner M.W."/>
            <person name="Hoffmann A.A."/>
            <person name="Oakeshott J.G."/>
            <person name="Zhang G."/>
        </authorList>
    </citation>
    <scope>NUCLEOTIDE SEQUENCE</scope>
    <source>
        <strain evidence="1">BGI-SZ-2011g</strain>
    </source>
</reference>
<gene>
    <name evidence="1" type="ORF">KR093_004336</name>
</gene>
<organism evidence="1 2">
    <name type="scientific">Drosophila rubida</name>
    <dbReference type="NCBI Taxonomy" id="30044"/>
    <lineage>
        <taxon>Eukaryota</taxon>
        <taxon>Metazoa</taxon>
        <taxon>Ecdysozoa</taxon>
        <taxon>Arthropoda</taxon>
        <taxon>Hexapoda</taxon>
        <taxon>Insecta</taxon>
        <taxon>Pterygota</taxon>
        <taxon>Neoptera</taxon>
        <taxon>Endopterygota</taxon>
        <taxon>Diptera</taxon>
        <taxon>Brachycera</taxon>
        <taxon>Muscomorpha</taxon>
        <taxon>Ephydroidea</taxon>
        <taxon>Drosophilidae</taxon>
        <taxon>Drosophila</taxon>
    </lineage>
</organism>
<dbReference type="Proteomes" id="UP001200034">
    <property type="component" value="Unassembled WGS sequence"/>
</dbReference>
<evidence type="ECO:0000313" key="2">
    <source>
        <dbReference type="Proteomes" id="UP001200034"/>
    </source>
</evidence>
<protein>
    <recommendedName>
        <fullName evidence="3">Reverse transcriptase</fullName>
    </recommendedName>
</protein>
<evidence type="ECO:0008006" key="3">
    <source>
        <dbReference type="Google" id="ProtNLM"/>
    </source>
</evidence>
<proteinExistence type="predicted"/>
<sequence length="105" mass="12510">VNYYLTQLLSGHGYFGEYLHQRGLRQQPSCVYGDADIDDAEHTFFSCTQWQAERELLKSQIDGIWRPQNVAKLLVRNEQNWTLIMRHVEKILRRKKRRLDAGEMM</sequence>